<dbReference type="Proteomes" id="UP000316778">
    <property type="component" value="Unassembled WGS sequence"/>
</dbReference>
<dbReference type="EMBL" id="VLLG01000006">
    <property type="protein sequence ID" value="TWI82595.1"/>
    <property type="molecule type" value="Genomic_DNA"/>
</dbReference>
<dbReference type="InterPro" id="IPR001041">
    <property type="entry name" value="2Fe-2S_ferredoxin-type"/>
</dbReference>
<dbReference type="GO" id="GO:0016491">
    <property type="term" value="F:oxidoreductase activity"/>
    <property type="evidence" value="ECO:0007669"/>
    <property type="project" value="InterPro"/>
</dbReference>
<dbReference type="AlphaFoldDB" id="A0A562SMT2"/>
<dbReference type="Gene3D" id="3.10.20.30">
    <property type="match status" value="1"/>
</dbReference>
<dbReference type="RefSeq" id="WP_145718815.1">
    <property type="nucleotide sequence ID" value="NZ_BAAAFY010000006.1"/>
</dbReference>
<accession>A0A562SMT2</accession>
<dbReference type="SUPFAM" id="SSF63380">
    <property type="entry name" value="Riboflavin synthase domain-like"/>
    <property type="match status" value="1"/>
</dbReference>
<dbReference type="Gene3D" id="3.40.50.80">
    <property type="entry name" value="Nucleotide-binding domain of ferredoxin-NADP reductase (FNR) module"/>
    <property type="match status" value="1"/>
</dbReference>
<dbReference type="InterPro" id="IPR012675">
    <property type="entry name" value="Beta-grasp_dom_sf"/>
</dbReference>
<dbReference type="InterPro" id="IPR017938">
    <property type="entry name" value="Riboflavin_synthase-like_b-brl"/>
</dbReference>
<dbReference type="PROSITE" id="PS51085">
    <property type="entry name" value="2FE2S_FER_2"/>
    <property type="match status" value="1"/>
</dbReference>
<reference evidence="3 4" key="1">
    <citation type="journal article" date="2013" name="Stand. Genomic Sci.">
        <title>Genomic Encyclopedia of Type Strains, Phase I: The one thousand microbial genomes (KMG-I) project.</title>
        <authorList>
            <person name="Kyrpides N.C."/>
            <person name="Woyke T."/>
            <person name="Eisen J.A."/>
            <person name="Garrity G."/>
            <person name="Lilburn T.G."/>
            <person name="Beck B.J."/>
            <person name="Whitman W.B."/>
            <person name="Hugenholtz P."/>
            <person name="Klenk H.P."/>
        </authorList>
    </citation>
    <scope>NUCLEOTIDE SEQUENCE [LARGE SCALE GENOMIC DNA]</scope>
    <source>
        <strain evidence="3 4">DSM 13484</strain>
    </source>
</reference>
<dbReference type="InterPro" id="IPR001709">
    <property type="entry name" value="Flavoprot_Pyr_Nucl_cyt_Rdtase"/>
</dbReference>
<feature type="domain" description="FAD-binding FR-type" evidence="2">
    <location>
        <begin position="1"/>
        <end position="103"/>
    </location>
</feature>
<keyword evidence="4" id="KW-1185">Reference proteome</keyword>
<dbReference type="CDD" id="cd00207">
    <property type="entry name" value="fer2"/>
    <property type="match status" value="1"/>
</dbReference>
<dbReference type="InterPro" id="IPR039261">
    <property type="entry name" value="FNR_nucleotide-bd"/>
</dbReference>
<dbReference type="InterPro" id="IPR008333">
    <property type="entry name" value="Cbr1-like_FAD-bd_dom"/>
</dbReference>
<comment type="caution">
    <text evidence="3">The sequence shown here is derived from an EMBL/GenBank/DDBJ whole genome shotgun (WGS) entry which is preliminary data.</text>
</comment>
<dbReference type="GO" id="GO:0051536">
    <property type="term" value="F:iron-sulfur cluster binding"/>
    <property type="evidence" value="ECO:0007669"/>
    <property type="project" value="InterPro"/>
</dbReference>
<dbReference type="Gene3D" id="2.40.30.10">
    <property type="entry name" value="Translation factors"/>
    <property type="match status" value="1"/>
</dbReference>
<dbReference type="PROSITE" id="PS51384">
    <property type="entry name" value="FAD_FR"/>
    <property type="match status" value="1"/>
</dbReference>
<dbReference type="CDD" id="cd06214">
    <property type="entry name" value="PA_degradation_oxidoreductase_like"/>
    <property type="match status" value="1"/>
</dbReference>
<dbReference type="InterPro" id="IPR017927">
    <property type="entry name" value="FAD-bd_FR_type"/>
</dbReference>
<dbReference type="Pfam" id="PF00175">
    <property type="entry name" value="NAD_binding_1"/>
    <property type="match status" value="1"/>
</dbReference>
<dbReference type="InterPro" id="IPR050415">
    <property type="entry name" value="MRET"/>
</dbReference>
<dbReference type="PRINTS" id="PR00371">
    <property type="entry name" value="FPNCR"/>
</dbReference>
<dbReference type="OrthoDB" id="9789468at2"/>
<dbReference type="InterPro" id="IPR036010">
    <property type="entry name" value="2Fe-2S_ferredoxin-like_sf"/>
</dbReference>
<evidence type="ECO:0000259" key="2">
    <source>
        <dbReference type="PROSITE" id="PS51384"/>
    </source>
</evidence>
<sequence>MLSEIWNTADIIRETDNAVTVVFDTGGQPFIYKPGQFISVTLLIEGTPVTRSYSLSSVPGEDKNPSITVKKVPGGLMSCFIVDQASKIDRWQVDGPYGSFTPASGVYEASHIVLLAGGSGITPLFSIARSVTSRSQDTTVTLIYSSSTSEEIIFRRRIEDWAIRHKDRVNVHYAISQPGEITRPEGDSLFKGRINKLAARKLIKMAVGDSLDTTHYFICGPAALMHMYKEMLEAQQVPADNIYMEWFAPESERNDVALPTDTQEVLLHFYEQSNLLEVQPGKSILTAALEERIPLPYSCKAGTCGRCAARITSGKVNMINNYALRKADLEAGLVLLCQSYPVTSDVTVEID</sequence>
<organism evidence="3 4">
    <name type="scientific">Chitinophaga japonensis</name>
    <name type="common">Flexibacter japonensis</name>
    <dbReference type="NCBI Taxonomy" id="104662"/>
    <lineage>
        <taxon>Bacteria</taxon>
        <taxon>Pseudomonadati</taxon>
        <taxon>Bacteroidota</taxon>
        <taxon>Chitinophagia</taxon>
        <taxon>Chitinophagales</taxon>
        <taxon>Chitinophagaceae</taxon>
        <taxon>Chitinophaga</taxon>
    </lineage>
</organism>
<evidence type="ECO:0000259" key="1">
    <source>
        <dbReference type="PROSITE" id="PS51085"/>
    </source>
</evidence>
<proteinExistence type="predicted"/>
<dbReference type="SUPFAM" id="SSF54292">
    <property type="entry name" value="2Fe-2S ferredoxin-like"/>
    <property type="match status" value="1"/>
</dbReference>
<dbReference type="PRINTS" id="PR00410">
    <property type="entry name" value="PHEHYDRXLASE"/>
</dbReference>
<name>A0A562SMT2_CHIJA</name>
<evidence type="ECO:0000313" key="3">
    <source>
        <dbReference type="EMBL" id="TWI82595.1"/>
    </source>
</evidence>
<feature type="domain" description="2Fe-2S ferredoxin-type" evidence="1">
    <location>
        <begin position="263"/>
        <end position="351"/>
    </location>
</feature>
<protein>
    <submittedName>
        <fullName evidence="3">Ring-1,2-phenylacetyl-CoA epoxidase subunit PaaE</fullName>
    </submittedName>
</protein>
<dbReference type="Pfam" id="PF00111">
    <property type="entry name" value="Fer2"/>
    <property type="match status" value="1"/>
</dbReference>
<dbReference type="SUPFAM" id="SSF52343">
    <property type="entry name" value="Ferredoxin reductase-like, C-terminal NADP-linked domain"/>
    <property type="match status" value="1"/>
</dbReference>
<dbReference type="PANTHER" id="PTHR47354:SF5">
    <property type="entry name" value="PROTEIN RFBI"/>
    <property type="match status" value="1"/>
</dbReference>
<evidence type="ECO:0000313" key="4">
    <source>
        <dbReference type="Proteomes" id="UP000316778"/>
    </source>
</evidence>
<gene>
    <name evidence="3" type="ORF">LX66_5169</name>
</gene>
<dbReference type="Pfam" id="PF00970">
    <property type="entry name" value="FAD_binding_6"/>
    <property type="match status" value="1"/>
</dbReference>
<dbReference type="InterPro" id="IPR001433">
    <property type="entry name" value="OxRdtase_FAD/NAD-bd"/>
</dbReference>
<dbReference type="PANTHER" id="PTHR47354">
    <property type="entry name" value="NADH OXIDOREDUCTASE HCR"/>
    <property type="match status" value="1"/>
</dbReference>